<name>A0ACC1MD19_9HYPO</name>
<organism evidence="1 2">
    <name type="scientific">Zarea fungicola</name>
    <dbReference type="NCBI Taxonomy" id="93591"/>
    <lineage>
        <taxon>Eukaryota</taxon>
        <taxon>Fungi</taxon>
        <taxon>Dikarya</taxon>
        <taxon>Ascomycota</taxon>
        <taxon>Pezizomycotina</taxon>
        <taxon>Sordariomycetes</taxon>
        <taxon>Hypocreomycetidae</taxon>
        <taxon>Hypocreales</taxon>
        <taxon>Cordycipitaceae</taxon>
        <taxon>Zarea</taxon>
    </lineage>
</organism>
<reference evidence="1" key="1">
    <citation type="submission" date="2022-08" db="EMBL/GenBank/DDBJ databases">
        <title>Genome Sequence of Lecanicillium fungicola.</title>
        <authorList>
            <person name="Buettner E."/>
        </authorList>
    </citation>
    <scope>NUCLEOTIDE SEQUENCE</scope>
    <source>
        <strain evidence="1">Babe33</strain>
    </source>
</reference>
<dbReference type="EMBL" id="JANJQO010003320">
    <property type="protein sequence ID" value="KAJ2961971.1"/>
    <property type="molecule type" value="Genomic_DNA"/>
</dbReference>
<dbReference type="Proteomes" id="UP001143910">
    <property type="component" value="Unassembled WGS sequence"/>
</dbReference>
<protein>
    <submittedName>
        <fullName evidence="1">Uncharacterized protein</fullName>
    </submittedName>
</protein>
<comment type="caution">
    <text evidence="1">The sequence shown here is derived from an EMBL/GenBank/DDBJ whole genome shotgun (WGS) entry which is preliminary data.</text>
</comment>
<keyword evidence="2" id="KW-1185">Reference proteome</keyword>
<proteinExistence type="predicted"/>
<sequence>MFGGIPFLDGTTREKVDPADIPPPTPIELPRYQPFAQDDAPVEPSESISTLLSTTGRLLAGLGPIGLTAVGVDLEVDVDVYQLIPDPVFIPDFSSWDRMTLEQSLNAHESTRQRLSNGVLSPGCHVYFERRNELSNANEDAFRAVRRVQPSPGKQQARLGSSYEFFRCLEKLTMYWDDPTRAVSAPPSPETLVDDAEARESFEKPSEPSTKTAYEAQATFGRLQAGHEMPANLRHSVVAAFVKLIAYDFGCNVSPPRTEPRLQMRSPRRQQPSSRKSFFPSRCQFVFQNPLTREAFRNGSVYGPVAVVSCRQDTCFMKPSLEAAQSMDLAREIIAALIAAQHRTREGKQERRFGHNKWWSTTPRWGGGSGGPIGREVENDDIAGDKDIPPEDTEESPAQPRPIKKVRRNRAMYDNYRMVRPPAATWDRKAMYMSIGKQTGTNYDDVFLVSSLFHHISILRVRVPIRLLEVLDGAPEPDISRRSWGKVPTWRTRWYDLFDANDRIESMRLIWSVMAYQMRETTGGFHT</sequence>
<evidence type="ECO:0000313" key="2">
    <source>
        <dbReference type="Proteomes" id="UP001143910"/>
    </source>
</evidence>
<accession>A0ACC1MD19</accession>
<gene>
    <name evidence="1" type="ORF">NQ176_g10970</name>
</gene>
<evidence type="ECO:0000313" key="1">
    <source>
        <dbReference type="EMBL" id="KAJ2961971.1"/>
    </source>
</evidence>